<gene>
    <name evidence="3" type="ORF">HCT48_07965</name>
</gene>
<accession>A0A968GHW7</accession>
<name>A0A968GHW7_9SPIO</name>
<keyword evidence="2" id="KW-0472">Membrane</keyword>
<evidence type="ECO:0000313" key="4">
    <source>
        <dbReference type="Proteomes" id="UP000778951"/>
    </source>
</evidence>
<keyword evidence="2" id="KW-1133">Transmembrane helix</keyword>
<protein>
    <submittedName>
        <fullName evidence="3">Uncharacterized protein</fullName>
    </submittedName>
</protein>
<comment type="caution">
    <text evidence="3">The sequence shown here is derived from an EMBL/GenBank/DDBJ whole genome shotgun (WGS) entry which is preliminary data.</text>
</comment>
<dbReference type="EMBL" id="JAATLM010000002">
    <property type="protein sequence ID" value="NIZ70141.1"/>
    <property type="molecule type" value="Genomic_DNA"/>
</dbReference>
<evidence type="ECO:0000256" key="2">
    <source>
        <dbReference type="SAM" id="Phobius"/>
    </source>
</evidence>
<dbReference type="AlphaFoldDB" id="A0A968GHW7"/>
<evidence type="ECO:0000313" key="3">
    <source>
        <dbReference type="EMBL" id="NIZ70141.1"/>
    </source>
</evidence>
<reference evidence="3" key="1">
    <citation type="submission" date="2020-03" db="EMBL/GenBank/DDBJ databases">
        <title>Spirochaetal bacteria isolated from arthropods constitute a novel genus Entomospira genus novum within the order Spirochaetales.</title>
        <authorList>
            <person name="Grana-Miraglia L."/>
            <person name="Sikutova S."/>
            <person name="Fingerle V."/>
            <person name="Sing A."/>
            <person name="Castillo-Ramirez S."/>
            <person name="Margos G."/>
            <person name="Rudolf I."/>
        </authorList>
    </citation>
    <scope>NUCLEOTIDE SEQUENCE</scope>
    <source>
        <strain evidence="3">BR149</strain>
    </source>
</reference>
<keyword evidence="2" id="KW-0812">Transmembrane</keyword>
<feature type="transmembrane region" description="Helical" evidence="2">
    <location>
        <begin position="6"/>
        <end position="27"/>
    </location>
</feature>
<feature type="transmembrane region" description="Helical" evidence="2">
    <location>
        <begin position="63"/>
        <end position="80"/>
    </location>
</feature>
<feature type="transmembrane region" description="Helical" evidence="2">
    <location>
        <begin position="217"/>
        <end position="234"/>
    </location>
</feature>
<dbReference type="Proteomes" id="UP000778951">
    <property type="component" value="Unassembled WGS sequence"/>
</dbReference>
<proteinExistence type="predicted"/>
<evidence type="ECO:0000256" key="1">
    <source>
        <dbReference type="SAM" id="MobiDB-lite"/>
    </source>
</evidence>
<dbReference type="RefSeq" id="WP_167696405.1">
    <property type="nucleotide sequence ID" value="NZ_CP118182.1"/>
</dbReference>
<keyword evidence="4" id="KW-1185">Reference proteome</keyword>
<sequence length="307" mass="36266">MQSQLLLPFFLQVLLPIVLLLLAQALLHYSLEAQYRRLNIDELYLNENKKEHPTLQRLRDIRLTLKLLTLPLLILLFFNFQNTLQHQQPPTTRRSAQQHSNGLPSFGESQASSPSERQSNREAERGGLQGQRSPFFGWVLFGMLLLTLGALFLLRIHPHASYPLVFQPKAWLEEINSTEIGENAWRKLRRWWQIQLPIIMVIQLKVLPYHWQMYLNYAVYGLSLLFIVITLLNVRTAWRIRGRYLELLLEREGDMHLLHWRGIIARRKHDQEARHRAFLTISQEEYEAQLTLLRSLFIVISLLGYYI</sequence>
<feature type="transmembrane region" description="Helical" evidence="2">
    <location>
        <begin position="135"/>
        <end position="154"/>
    </location>
</feature>
<feature type="region of interest" description="Disordered" evidence="1">
    <location>
        <begin position="88"/>
        <end position="128"/>
    </location>
</feature>
<feature type="compositionally biased region" description="Polar residues" evidence="1">
    <location>
        <begin position="88"/>
        <end position="117"/>
    </location>
</feature>
<organism evidence="3 4">
    <name type="scientific">Entomospira culicis</name>
    <dbReference type="NCBI Taxonomy" id="2719989"/>
    <lineage>
        <taxon>Bacteria</taxon>
        <taxon>Pseudomonadati</taxon>
        <taxon>Spirochaetota</taxon>
        <taxon>Spirochaetia</taxon>
        <taxon>Spirochaetales</taxon>
        <taxon>Spirochaetaceae</taxon>
        <taxon>Entomospira</taxon>
    </lineage>
</organism>